<dbReference type="EMBL" id="CM001224">
    <property type="protein sequence ID" value="KEH18009.1"/>
    <property type="molecule type" value="Genomic_DNA"/>
</dbReference>
<evidence type="ECO:0000313" key="2">
    <source>
        <dbReference type="EnsemblPlants" id="KEH18009"/>
    </source>
</evidence>
<evidence type="ECO:0000313" key="3">
    <source>
        <dbReference type="Proteomes" id="UP000002051"/>
    </source>
</evidence>
<reference evidence="1 3" key="1">
    <citation type="journal article" date="2011" name="Nature">
        <title>The Medicago genome provides insight into the evolution of rhizobial symbioses.</title>
        <authorList>
            <person name="Young N.D."/>
            <person name="Debelle F."/>
            <person name="Oldroyd G.E."/>
            <person name="Geurts R."/>
            <person name="Cannon S.B."/>
            <person name="Udvardi M.K."/>
            <person name="Benedito V.A."/>
            <person name="Mayer K.F."/>
            <person name="Gouzy J."/>
            <person name="Schoof H."/>
            <person name="Van de Peer Y."/>
            <person name="Proost S."/>
            <person name="Cook D.R."/>
            <person name="Meyers B.C."/>
            <person name="Spannagl M."/>
            <person name="Cheung F."/>
            <person name="De Mita S."/>
            <person name="Krishnakumar V."/>
            <person name="Gundlach H."/>
            <person name="Zhou S."/>
            <person name="Mudge J."/>
            <person name="Bharti A.K."/>
            <person name="Murray J.D."/>
            <person name="Naoumkina M.A."/>
            <person name="Rosen B."/>
            <person name="Silverstein K.A."/>
            <person name="Tang H."/>
            <person name="Rombauts S."/>
            <person name="Zhao P.X."/>
            <person name="Zhou P."/>
            <person name="Barbe V."/>
            <person name="Bardou P."/>
            <person name="Bechner M."/>
            <person name="Bellec A."/>
            <person name="Berger A."/>
            <person name="Berges H."/>
            <person name="Bidwell S."/>
            <person name="Bisseling T."/>
            <person name="Choisne N."/>
            <person name="Couloux A."/>
            <person name="Denny R."/>
            <person name="Deshpande S."/>
            <person name="Dai X."/>
            <person name="Doyle J.J."/>
            <person name="Dudez A.M."/>
            <person name="Farmer A.D."/>
            <person name="Fouteau S."/>
            <person name="Franken C."/>
            <person name="Gibelin C."/>
            <person name="Gish J."/>
            <person name="Goldstein S."/>
            <person name="Gonzalez A.J."/>
            <person name="Green P.J."/>
            <person name="Hallab A."/>
            <person name="Hartog M."/>
            <person name="Hua A."/>
            <person name="Humphray S.J."/>
            <person name="Jeong D.H."/>
            <person name="Jing Y."/>
            <person name="Jocker A."/>
            <person name="Kenton S.M."/>
            <person name="Kim D.J."/>
            <person name="Klee K."/>
            <person name="Lai H."/>
            <person name="Lang C."/>
            <person name="Lin S."/>
            <person name="Macmil S.L."/>
            <person name="Magdelenat G."/>
            <person name="Matthews L."/>
            <person name="McCorrison J."/>
            <person name="Monaghan E.L."/>
            <person name="Mun J.H."/>
            <person name="Najar F.Z."/>
            <person name="Nicholson C."/>
            <person name="Noirot C."/>
            <person name="O'Bleness M."/>
            <person name="Paule C.R."/>
            <person name="Poulain J."/>
            <person name="Prion F."/>
            <person name="Qin B."/>
            <person name="Qu C."/>
            <person name="Retzel E.F."/>
            <person name="Riddle C."/>
            <person name="Sallet E."/>
            <person name="Samain S."/>
            <person name="Samson N."/>
            <person name="Sanders I."/>
            <person name="Saurat O."/>
            <person name="Scarpelli C."/>
            <person name="Schiex T."/>
            <person name="Segurens B."/>
            <person name="Severin A.J."/>
            <person name="Sherrier D.J."/>
            <person name="Shi R."/>
            <person name="Sims S."/>
            <person name="Singer S.R."/>
            <person name="Sinharoy S."/>
            <person name="Sterck L."/>
            <person name="Viollet A."/>
            <person name="Wang B.B."/>
            <person name="Wang K."/>
            <person name="Wang M."/>
            <person name="Wang X."/>
            <person name="Warfsmann J."/>
            <person name="Weissenbach J."/>
            <person name="White D.D."/>
            <person name="White J.D."/>
            <person name="Wiley G.B."/>
            <person name="Wincker P."/>
            <person name="Xing Y."/>
            <person name="Yang L."/>
            <person name="Yao Z."/>
            <person name="Ying F."/>
            <person name="Zhai J."/>
            <person name="Zhou L."/>
            <person name="Zuber A."/>
            <person name="Denarie J."/>
            <person name="Dixon R.A."/>
            <person name="May G.D."/>
            <person name="Schwartz D.C."/>
            <person name="Rogers J."/>
            <person name="Quetier F."/>
            <person name="Town C.D."/>
            <person name="Roe B.A."/>
        </authorList>
    </citation>
    <scope>NUCLEOTIDE SEQUENCE [LARGE SCALE GENOMIC DNA]</scope>
    <source>
        <strain evidence="1">A17</strain>
        <strain evidence="2 3">cv. Jemalong A17</strain>
    </source>
</reference>
<organism evidence="1 3">
    <name type="scientific">Medicago truncatula</name>
    <name type="common">Barrel medic</name>
    <name type="synonym">Medicago tribuloides</name>
    <dbReference type="NCBI Taxonomy" id="3880"/>
    <lineage>
        <taxon>Eukaryota</taxon>
        <taxon>Viridiplantae</taxon>
        <taxon>Streptophyta</taxon>
        <taxon>Embryophyta</taxon>
        <taxon>Tracheophyta</taxon>
        <taxon>Spermatophyta</taxon>
        <taxon>Magnoliopsida</taxon>
        <taxon>eudicotyledons</taxon>
        <taxon>Gunneridae</taxon>
        <taxon>Pentapetalae</taxon>
        <taxon>rosids</taxon>
        <taxon>fabids</taxon>
        <taxon>Fabales</taxon>
        <taxon>Fabaceae</taxon>
        <taxon>Papilionoideae</taxon>
        <taxon>50 kb inversion clade</taxon>
        <taxon>NPAAA clade</taxon>
        <taxon>Hologalegina</taxon>
        <taxon>IRL clade</taxon>
        <taxon>Trifolieae</taxon>
        <taxon>Medicago</taxon>
    </lineage>
</organism>
<sequence>MTGIQTPVPPLVFASLLIDGFKVALLGYGGIIVHMPCDTKIITLIPVLNEEDIDDMMFKYDRVSRILPTPPMLRVFLFPVPTPSAEDLTTPPP</sequence>
<proteinExistence type="predicted"/>
<dbReference type="Proteomes" id="UP000002051">
    <property type="component" value="Chromosome 8"/>
</dbReference>
<dbReference type="EnsemblPlants" id="KEH18009">
    <property type="protein sequence ID" value="KEH18009"/>
    <property type="gene ID" value="MTR_8g009860"/>
</dbReference>
<gene>
    <name evidence="1" type="ordered locus">MTR_8g009860</name>
</gene>
<dbReference type="AlphaFoldDB" id="A0A072TKG7"/>
<reference evidence="2" key="3">
    <citation type="submission" date="2015-04" db="UniProtKB">
        <authorList>
            <consortium name="EnsemblPlants"/>
        </authorList>
    </citation>
    <scope>IDENTIFICATION</scope>
    <source>
        <strain evidence="2">cv. Jemalong A17</strain>
    </source>
</reference>
<keyword evidence="1" id="KW-0472">Membrane</keyword>
<reference evidence="1 3" key="2">
    <citation type="journal article" date="2014" name="BMC Genomics">
        <title>An improved genome release (version Mt4.0) for the model legume Medicago truncatula.</title>
        <authorList>
            <person name="Tang H."/>
            <person name="Krishnakumar V."/>
            <person name="Bidwell S."/>
            <person name="Rosen B."/>
            <person name="Chan A."/>
            <person name="Zhou S."/>
            <person name="Gentzbittel L."/>
            <person name="Childs K.L."/>
            <person name="Yandell M."/>
            <person name="Gundlach H."/>
            <person name="Mayer K.F."/>
            <person name="Schwartz D.C."/>
            <person name="Town C.D."/>
        </authorList>
    </citation>
    <scope>GENOME REANNOTATION</scope>
    <source>
        <strain evidence="1">A17</strain>
        <strain evidence="2 3">cv. Jemalong A17</strain>
    </source>
</reference>
<accession>A0A072TKG7</accession>
<dbReference type="HOGENOM" id="CLU_2403042_0_0_1"/>
<name>A0A072TKG7_MEDTR</name>
<evidence type="ECO:0000313" key="1">
    <source>
        <dbReference type="EMBL" id="KEH18009.1"/>
    </source>
</evidence>
<keyword evidence="3" id="KW-1185">Reference proteome</keyword>
<protein>
    <submittedName>
        <fullName evidence="1">Transmembrane protein, putative</fullName>
    </submittedName>
</protein>
<keyword evidence="1" id="KW-0812">Transmembrane</keyword>